<dbReference type="SMART" id="SM00185">
    <property type="entry name" value="ARM"/>
    <property type="match status" value="6"/>
</dbReference>
<comment type="catalytic activity">
    <reaction evidence="1">
        <text>S-ubiquitinyl-[E2 ubiquitin-conjugating enzyme]-L-cysteine + [acceptor protein]-L-lysine = [E2 ubiquitin-conjugating enzyme]-L-cysteine + N(6)-ubiquitinyl-[acceptor protein]-L-lysine.</text>
        <dbReference type="EC" id="2.3.2.27"/>
    </reaction>
</comment>
<keyword evidence="8" id="KW-0175">Coiled coil</keyword>
<dbReference type="STRING" id="3641.A0A061G377"/>
<name>A0A061G377_THECC</name>
<dbReference type="InterPro" id="IPR000225">
    <property type="entry name" value="Armadillo"/>
</dbReference>
<evidence type="ECO:0000256" key="2">
    <source>
        <dbReference type="ARBA" id="ARBA00004906"/>
    </source>
</evidence>
<keyword evidence="11" id="KW-1185">Reference proteome</keyword>
<dbReference type="PROSITE" id="PS50176">
    <property type="entry name" value="ARM_REPEAT"/>
    <property type="match status" value="1"/>
</dbReference>
<dbReference type="GO" id="GO:0061630">
    <property type="term" value="F:ubiquitin protein ligase activity"/>
    <property type="evidence" value="ECO:0007669"/>
    <property type="project" value="UniProtKB-EC"/>
</dbReference>
<dbReference type="Gramene" id="EOY23636">
    <property type="protein sequence ID" value="EOY23636"/>
    <property type="gene ID" value="TCM_015467"/>
</dbReference>
<comment type="pathway">
    <text evidence="2">Protein modification; protein ubiquitination.</text>
</comment>
<dbReference type="UniPathway" id="UPA00143"/>
<dbReference type="InterPro" id="IPR052608">
    <property type="entry name" value="U-box_domain_protein"/>
</dbReference>
<protein>
    <recommendedName>
        <fullName evidence="3">RING-type E3 ubiquitin transferase</fullName>
        <ecNumber evidence="3">2.3.2.27</ecNumber>
    </recommendedName>
</protein>
<dbReference type="InParanoid" id="A0A061G377"/>
<dbReference type="eggNOG" id="KOG0167">
    <property type="taxonomic scope" value="Eukaryota"/>
</dbReference>
<dbReference type="GO" id="GO:0016567">
    <property type="term" value="P:protein ubiquitination"/>
    <property type="evidence" value="ECO:0007669"/>
    <property type="project" value="UniProtKB-UniPathway"/>
</dbReference>
<feature type="repeat" description="ARM" evidence="7">
    <location>
        <begin position="540"/>
        <end position="582"/>
    </location>
</feature>
<dbReference type="PROSITE" id="PS51698">
    <property type="entry name" value="U_BOX"/>
    <property type="match status" value="1"/>
</dbReference>
<dbReference type="Proteomes" id="UP000026915">
    <property type="component" value="Chromosome 3"/>
</dbReference>
<dbReference type="InterPro" id="IPR016024">
    <property type="entry name" value="ARM-type_fold"/>
</dbReference>
<evidence type="ECO:0000256" key="1">
    <source>
        <dbReference type="ARBA" id="ARBA00000900"/>
    </source>
</evidence>
<dbReference type="InterPro" id="IPR011989">
    <property type="entry name" value="ARM-like"/>
</dbReference>
<dbReference type="CDD" id="cd16664">
    <property type="entry name" value="RING-Ubox_PUB"/>
    <property type="match status" value="1"/>
</dbReference>
<dbReference type="SMART" id="SM00504">
    <property type="entry name" value="Ubox"/>
    <property type="match status" value="1"/>
</dbReference>
<evidence type="ECO:0000256" key="6">
    <source>
        <dbReference type="ARBA" id="ARBA00022786"/>
    </source>
</evidence>
<evidence type="ECO:0000256" key="7">
    <source>
        <dbReference type="PROSITE-ProRule" id="PRU00259"/>
    </source>
</evidence>
<evidence type="ECO:0000256" key="5">
    <source>
        <dbReference type="ARBA" id="ARBA00022737"/>
    </source>
</evidence>
<dbReference type="Gramene" id="EOY23637">
    <property type="protein sequence ID" value="EOY23637"/>
    <property type="gene ID" value="TCM_015467"/>
</dbReference>
<dbReference type="AlphaFoldDB" id="A0A061G377"/>
<accession>A0A061G377</accession>
<dbReference type="PANTHER" id="PTHR45958">
    <property type="entry name" value="RING-TYPE E3 UBIQUITIN TRANSFERASE"/>
    <property type="match status" value="1"/>
</dbReference>
<dbReference type="OMA" id="GNVQGCI"/>
<dbReference type="SUPFAM" id="SSF57850">
    <property type="entry name" value="RING/U-box"/>
    <property type="match status" value="1"/>
</dbReference>
<dbReference type="Pfam" id="PF04564">
    <property type="entry name" value="U-box"/>
    <property type="match status" value="1"/>
</dbReference>
<proteinExistence type="predicted"/>
<keyword evidence="4" id="KW-0808">Transferase</keyword>
<feature type="domain" description="U-box" evidence="9">
    <location>
        <begin position="258"/>
        <end position="332"/>
    </location>
</feature>
<dbReference type="Pfam" id="PF00514">
    <property type="entry name" value="Arm"/>
    <property type="match status" value="1"/>
</dbReference>
<dbReference type="SUPFAM" id="SSF48371">
    <property type="entry name" value="ARM repeat"/>
    <property type="match status" value="2"/>
</dbReference>
<gene>
    <name evidence="10" type="ORF">TCM_015467</name>
</gene>
<reference evidence="10 11" key="1">
    <citation type="journal article" date="2013" name="Genome Biol.">
        <title>The genome sequence of the most widely cultivated cacao type and its use to identify candidate genes regulating pod color.</title>
        <authorList>
            <person name="Motamayor J.C."/>
            <person name="Mockaitis K."/>
            <person name="Schmutz J."/>
            <person name="Haiminen N."/>
            <person name="Iii D.L."/>
            <person name="Cornejo O."/>
            <person name="Findley S.D."/>
            <person name="Zheng P."/>
            <person name="Utro F."/>
            <person name="Royaert S."/>
            <person name="Saski C."/>
            <person name="Jenkins J."/>
            <person name="Podicheti R."/>
            <person name="Zhao M."/>
            <person name="Scheffler B.E."/>
            <person name="Stack J.C."/>
            <person name="Feltus F.A."/>
            <person name="Mustiga G.M."/>
            <person name="Amores F."/>
            <person name="Phillips W."/>
            <person name="Marelli J.P."/>
            <person name="May G.D."/>
            <person name="Shapiro H."/>
            <person name="Ma J."/>
            <person name="Bustamante C.D."/>
            <person name="Schnell R.J."/>
            <person name="Main D."/>
            <person name="Gilbert D."/>
            <person name="Parida L."/>
            <person name="Kuhn D.N."/>
        </authorList>
    </citation>
    <scope>NUCLEOTIDE SEQUENCE [LARGE SCALE GENOMIC DNA]</scope>
    <source>
        <strain evidence="11">cv. Matina 1-6</strain>
    </source>
</reference>
<evidence type="ECO:0000256" key="8">
    <source>
        <dbReference type="SAM" id="Coils"/>
    </source>
</evidence>
<dbReference type="InterPro" id="IPR003613">
    <property type="entry name" value="Ubox_domain"/>
</dbReference>
<dbReference type="EMBL" id="CM001881">
    <property type="protein sequence ID" value="EOY23637.1"/>
    <property type="molecule type" value="Genomic_DNA"/>
</dbReference>
<dbReference type="EC" id="2.3.2.27" evidence="3"/>
<evidence type="ECO:0000313" key="11">
    <source>
        <dbReference type="Proteomes" id="UP000026915"/>
    </source>
</evidence>
<dbReference type="Gene3D" id="1.25.10.10">
    <property type="entry name" value="Leucine-rich Repeat Variant"/>
    <property type="match status" value="3"/>
</dbReference>
<dbReference type="InterPro" id="IPR045210">
    <property type="entry name" value="RING-Ubox_PUB"/>
</dbReference>
<dbReference type="EMBL" id="CM001881">
    <property type="protein sequence ID" value="EOY23636.1"/>
    <property type="molecule type" value="Genomic_DNA"/>
</dbReference>
<dbReference type="InterPro" id="IPR013083">
    <property type="entry name" value="Znf_RING/FYVE/PHD"/>
</dbReference>
<feature type="coiled-coil region" evidence="8">
    <location>
        <begin position="193"/>
        <end position="220"/>
    </location>
</feature>
<evidence type="ECO:0000259" key="9">
    <source>
        <dbReference type="PROSITE" id="PS51698"/>
    </source>
</evidence>
<dbReference type="PANTHER" id="PTHR45958:SF8">
    <property type="entry name" value="U-BOX DOMAIN-CONTAINING PROTEIN 44-LIKE"/>
    <property type="match status" value="1"/>
</dbReference>
<keyword evidence="5" id="KW-0677">Repeat</keyword>
<dbReference type="Gene3D" id="3.30.40.10">
    <property type="entry name" value="Zinc/RING finger domain, C3HC4 (zinc finger)"/>
    <property type="match status" value="1"/>
</dbReference>
<organism evidence="10 11">
    <name type="scientific">Theobroma cacao</name>
    <name type="common">Cacao</name>
    <name type="synonym">Cocoa</name>
    <dbReference type="NCBI Taxonomy" id="3641"/>
    <lineage>
        <taxon>Eukaryota</taxon>
        <taxon>Viridiplantae</taxon>
        <taxon>Streptophyta</taxon>
        <taxon>Embryophyta</taxon>
        <taxon>Tracheophyta</taxon>
        <taxon>Spermatophyta</taxon>
        <taxon>Magnoliopsida</taxon>
        <taxon>eudicotyledons</taxon>
        <taxon>Gunneridae</taxon>
        <taxon>Pentapetalae</taxon>
        <taxon>rosids</taxon>
        <taxon>malvids</taxon>
        <taxon>Malvales</taxon>
        <taxon>Malvaceae</taxon>
        <taxon>Byttnerioideae</taxon>
        <taxon>Theobroma</taxon>
    </lineage>
</organism>
<evidence type="ECO:0000313" key="10">
    <source>
        <dbReference type="EMBL" id="EOY23637.1"/>
    </source>
</evidence>
<keyword evidence="6" id="KW-0833">Ubl conjugation pathway</keyword>
<evidence type="ECO:0000256" key="3">
    <source>
        <dbReference type="ARBA" id="ARBA00012483"/>
    </source>
</evidence>
<sequence length="1030" mass="114895">MEKGIITSTPLVSLPELFSQTIVAIFDCIHAAKGVLTQMENFEKFSNYLEKITFILKEFSKSYVDDLESLRKALAILNLEVKAVKQLALECGTRNKVYLFISCRKILKQLENSTKEICQALSLIPLASIDGPLRIRHNRLCKDMLEAEYSPGIVEDEILEKIESGVKERYVDRCYANYLLLSIAEAAGVPDEQLALKKEFEELKSEIEDLKLGVDATEARRMEQIVMLLEKADATTSYEEKAQRYLDERNSLGRQPLEPLQSFYCPITMDVMVDPVEISSGRTFERSAIERWFADGNKHCPSTSIHLDSLVLQPNKTLRQSIEEWKDRNKMITIVSIKPKLQSNEEQEVLQSLCELQDLCTERELHRVWVTFEDYKPILIGLLSAKNREIRTQALAILCILAKDSHDNKERIANVDRALESIVRSLARQIKESKLALQLLLQLSRSSAGRDAIGTIQGCIFLVVTMLNSDDAQASGDSRELLDNLSFLDQNIIEMAKANYFKPLLQLLSSGPDNVRLLMAKTLSEIELTDHHKLSLFKDGALGPLLQLLSHDNLQVKTVAVRALQNLLNLPQNGLQMIKEGALETLFEILYRHSLSSPSLREQVAAVIMHLAKSTNTEEADREQISLVKSDEDIFKLFSLISLTGPDIQRNILQAFCEMCQSSSGLDIRAKLRQVSGGCHLCNAIYSDSSSVFSPLRNQLSAVQVLVQLCEVNNHLVRASAVKLFCCLTVDGDDTSFQEHVGQRCIDTLLRIIKTSSDEEETAAAMGIVSNLPKDIEMTQWLLDSGALDIIFVSMTDRYRNASHKKQEIENAVRALCRFTLSTNKEWQKKVAETGIIPVLVQLLVSGTSLTKQNAAISLKQFSESSTSLSHPVKKTKAFLCCFAATETGCPVHQGICSVESSFCILEANAVEPLVRILGEGDLGACEASLDALLTLIDDERLQNGCKVLVKANAIPPIIKLLSSTSTILQEKTLRALERMFRLAEMKQAYATLAQMPLVDITQRGTGGMKSLAAKVLAQLNVLGEQSSYF</sequence>
<evidence type="ECO:0000256" key="4">
    <source>
        <dbReference type="ARBA" id="ARBA00022679"/>
    </source>
</evidence>